<dbReference type="HOGENOM" id="CLU_002074_1_0_1"/>
<dbReference type="Pfam" id="PF01535">
    <property type="entry name" value="PPR"/>
    <property type="match status" value="4"/>
</dbReference>
<feature type="compositionally biased region" description="Polar residues" evidence="6">
    <location>
        <begin position="144"/>
        <end position="154"/>
    </location>
</feature>
<feature type="repeat" description="PPR" evidence="5">
    <location>
        <begin position="503"/>
        <end position="537"/>
    </location>
</feature>
<dbReference type="Gene3D" id="1.25.40.10">
    <property type="entry name" value="Tetratricopeptide repeat domain"/>
    <property type="match status" value="5"/>
</dbReference>
<dbReference type="Pfam" id="PF13812">
    <property type="entry name" value="PPR_3"/>
    <property type="match status" value="1"/>
</dbReference>
<feature type="repeat" description="PPR" evidence="5">
    <location>
        <begin position="458"/>
        <end position="492"/>
    </location>
</feature>
<dbReference type="NCBIfam" id="TIGR00756">
    <property type="entry name" value="PPR"/>
    <property type="match status" value="4"/>
</dbReference>
<dbReference type="RefSeq" id="XP_007388462.1">
    <property type="nucleotide sequence ID" value="XM_007388400.1"/>
</dbReference>
<evidence type="ECO:0000256" key="3">
    <source>
        <dbReference type="ARBA" id="ARBA00044493"/>
    </source>
</evidence>
<evidence type="ECO:0000313" key="8">
    <source>
        <dbReference type="Proteomes" id="UP000054196"/>
    </source>
</evidence>
<reference evidence="8" key="1">
    <citation type="journal article" date="2012" name="Science">
        <title>The Paleozoic origin of enzymatic lignin decomposition reconstructed from 31 fungal genomes.</title>
        <authorList>
            <person name="Floudas D."/>
            <person name="Binder M."/>
            <person name="Riley R."/>
            <person name="Barry K."/>
            <person name="Blanchette R.A."/>
            <person name="Henrissat B."/>
            <person name="Martinez A.T."/>
            <person name="Otillar R."/>
            <person name="Spatafora J.W."/>
            <person name="Yadav J.S."/>
            <person name="Aerts A."/>
            <person name="Benoit I."/>
            <person name="Boyd A."/>
            <person name="Carlson A."/>
            <person name="Copeland A."/>
            <person name="Coutinho P.M."/>
            <person name="de Vries R.P."/>
            <person name="Ferreira P."/>
            <person name="Findley K."/>
            <person name="Foster B."/>
            <person name="Gaskell J."/>
            <person name="Glotzer D."/>
            <person name="Gorecki P."/>
            <person name="Heitman J."/>
            <person name="Hesse C."/>
            <person name="Hori C."/>
            <person name="Igarashi K."/>
            <person name="Jurgens J.A."/>
            <person name="Kallen N."/>
            <person name="Kersten P."/>
            <person name="Kohler A."/>
            <person name="Kuees U."/>
            <person name="Kumar T.K.A."/>
            <person name="Kuo A."/>
            <person name="LaButti K."/>
            <person name="Larrondo L.F."/>
            <person name="Lindquist E."/>
            <person name="Ling A."/>
            <person name="Lombard V."/>
            <person name="Lucas S."/>
            <person name="Lundell T."/>
            <person name="Martin R."/>
            <person name="McLaughlin D.J."/>
            <person name="Morgenstern I."/>
            <person name="Morin E."/>
            <person name="Murat C."/>
            <person name="Nagy L.G."/>
            <person name="Nolan M."/>
            <person name="Ohm R.A."/>
            <person name="Patyshakuliyeva A."/>
            <person name="Rokas A."/>
            <person name="Ruiz-Duenas F.J."/>
            <person name="Sabat G."/>
            <person name="Salamov A."/>
            <person name="Samejima M."/>
            <person name="Schmutz J."/>
            <person name="Slot J.C."/>
            <person name="St John F."/>
            <person name="Stenlid J."/>
            <person name="Sun H."/>
            <person name="Sun S."/>
            <person name="Syed K."/>
            <person name="Tsang A."/>
            <person name="Wiebenga A."/>
            <person name="Young D."/>
            <person name="Pisabarro A."/>
            <person name="Eastwood D.C."/>
            <person name="Martin F."/>
            <person name="Cullen D."/>
            <person name="Grigoriev I.V."/>
            <person name="Hibbett D.S."/>
        </authorList>
    </citation>
    <scope>NUCLEOTIDE SEQUENCE [LARGE SCALE GENOMIC DNA]</scope>
    <source>
        <strain evidence="8">HHB-11173 SS5</strain>
    </source>
</reference>
<dbReference type="eggNOG" id="KOG4197">
    <property type="taxonomic scope" value="Eukaryota"/>
</dbReference>
<evidence type="ECO:0008006" key="9">
    <source>
        <dbReference type="Google" id="ProtNLM"/>
    </source>
</evidence>
<dbReference type="EMBL" id="JH687555">
    <property type="protein sequence ID" value="EIN04319.1"/>
    <property type="molecule type" value="Genomic_DNA"/>
</dbReference>
<evidence type="ECO:0000256" key="2">
    <source>
        <dbReference type="ARBA" id="ARBA00022737"/>
    </source>
</evidence>
<dbReference type="PROSITE" id="PS51375">
    <property type="entry name" value="PPR"/>
    <property type="match status" value="5"/>
</dbReference>
<evidence type="ECO:0000313" key="7">
    <source>
        <dbReference type="EMBL" id="EIN04319.1"/>
    </source>
</evidence>
<feature type="region of interest" description="Disordered" evidence="6">
    <location>
        <begin position="86"/>
        <end position="117"/>
    </location>
</feature>
<comment type="similarity">
    <text evidence="1">Belongs to the CCM1 family.</text>
</comment>
<feature type="repeat" description="PPR" evidence="5">
    <location>
        <begin position="1072"/>
        <end position="1102"/>
    </location>
</feature>
<keyword evidence="8" id="KW-1185">Reference proteome</keyword>
<feature type="region of interest" description="Disordered" evidence="6">
    <location>
        <begin position="144"/>
        <end position="195"/>
    </location>
</feature>
<feature type="compositionally biased region" description="Low complexity" evidence="6">
    <location>
        <begin position="105"/>
        <end position="117"/>
    </location>
</feature>
<dbReference type="OMA" id="QNQTGHT"/>
<sequence length="1384" mass="151718">MLTKVANHLIQHTSRVVAAVQNQSSHALKNALQGPSTSGGLGGWNGAGSSSYGGGAGAGPGGAKYHSSSRFYHGYTGAGRAITQANTSSAQDGQFDDEESQPKLVSLRSSRGRSSSVVTRSKLGVLKAVQLHIQSQKTFSSVLQQHRSNSTAATATDVPHEALEPPPKPPPERVVSTDPAAPQTVNAPDLHHTHTEDPSDVALRAAFSDAVAAKDGAKVLSLVATLRSPAHASSSVQTYNTAFSALNETRKIGSPINVILELYNDMVARSVLPSPHTYTLLIYALTSRDMELQRAMTLIKYKHGRRQISNGWQEVPLEDPDASRLARYEAESASSFSSAMALFTSLTSVSSQWRINFSLFVSLLRCAAHHANIDAAIQIFAQLERQKDTLPPPTVYLHMMAAFVNANDFSGAQQIFAEFLQASRERRVNWPQSGPASSGNAYDALSDEKRAGYARMGQILMWNKMIEAHMRAGNDEAAVGLLEEMMDSPAEPMFGETDVPPAASSTFTTVITGFCRSGDVTTALTWFNRLLEHKNAPLQHPFASSRDVVRPDSVAWNVMMEHLSKAGMVDDFNRLYVKMKELRNQDGLDAPDTVLAIHTNLRSIDSNPDISDADAVKRLDFIKDHCLPDDELAAEFDHLYIGQRIVQLYVKHHAAARGADIMEYFAEQYKRFLPNVQKTKGPKNKHEDRAHGVRGFLDKVAAILLGRSTNPPTSVPLPLALRVGRLCREFGQVPTITSAAFYLEPYYQAKRNGESIVLEPKDWETLALSVSILDLPTKEDKVVSTPPNFINAGSAAFLNDLKTFGVPLDNLAPYVVTKLIQAVYIKQGAEKLQALFTHLGREYEQHLDMSQIRQFSSPVLTKTPAEDPALARPVTPGDHVRVDKEQDKFVSEWTMPGSSTSPNTAYARFEVGAKAGVYPTIETIGRLINGLGRVGEVAKVQELYDAAQLLMSALNHGQRNYLQRVWFTIEDQMVIALAHAGQAEQAHTHRTRVIEQGGAPSADAYGALIQCVKDTTDDTANAMALFDEAQARGVQPNVYLYNTIISKLAKARKADHAIELFQQMKANNIRPTSVTYGAIISACCRVGDAHSAELLFQEMASQPNFKPRVPPFNTMMQLYTQIKPDRSQVLRYYDVLRAAGVRPSAHTYKASPMLLLLDAYGTIEPVDPQAMEKLLEEIIKDPHVQVQGTHWASLIHSYGCVQKNLDKAIEIFESLSSHPANQDVQMPDSLVFEALINVFVTLRRPDLIPGYVERLKEFGLHMTAYIANLLIKGYAAAGQLDESRRIFESLVDPPMGIAAPNNHAPHEGALADAVPANAPPSTWEAMIRAELGAGNREQALGLLDRLQARQYPQAVFNRISGIMLEDSVSPWPASPSEPNTLFGS</sequence>
<organism evidence="7 8">
    <name type="scientific">Punctularia strigosozonata (strain HHB-11173)</name>
    <name type="common">White-rot fungus</name>
    <dbReference type="NCBI Taxonomy" id="741275"/>
    <lineage>
        <taxon>Eukaryota</taxon>
        <taxon>Fungi</taxon>
        <taxon>Dikarya</taxon>
        <taxon>Basidiomycota</taxon>
        <taxon>Agaricomycotina</taxon>
        <taxon>Agaricomycetes</taxon>
        <taxon>Corticiales</taxon>
        <taxon>Punctulariaceae</taxon>
        <taxon>Punctularia</taxon>
    </lineage>
</organism>
<dbReference type="PANTHER" id="PTHR47447:SF23">
    <property type="entry name" value="PENTACOTRIPEPTIDE-REPEAT REGION OF PRORP DOMAIN-CONTAINING PROTEIN"/>
    <property type="match status" value="1"/>
</dbReference>
<gene>
    <name evidence="7" type="ORF">PUNSTDRAFT_76526</name>
</gene>
<dbReference type="GeneID" id="18885657"/>
<dbReference type="PANTHER" id="PTHR47447">
    <property type="entry name" value="OS03G0856100 PROTEIN"/>
    <property type="match status" value="1"/>
</dbReference>
<evidence type="ECO:0000256" key="4">
    <source>
        <dbReference type="ARBA" id="ARBA00044511"/>
    </source>
</evidence>
<dbReference type="KEGG" id="psq:PUNSTDRAFT_76526"/>
<evidence type="ECO:0000256" key="1">
    <source>
        <dbReference type="ARBA" id="ARBA00006192"/>
    </source>
</evidence>
<dbReference type="InterPro" id="IPR002885">
    <property type="entry name" value="PPR_rpt"/>
</dbReference>
<feature type="repeat" description="PPR" evidence="5">
    <location>
        <begin position="552"/>
        <end position="582"/>
    </location>
</feature>
<feature type="repeat" description="PPR" evidence="5">
    <location>
        <begin position="1037"/>
        <end position="1071"/>
    </location>
</feature>
<name>R7S392_PUNST</name>
<accession>R7S392</accession>
<dbReference type="InterPro" id="IPR011990">
    <property type="entry name" value="TPR-like_helical_dom_sf"/>
</dbReference>
<evidence type="ECO:0000256" key="5">
    <source>
        <dbReference type="PROSITE-ProRule" id="PRU00708"/>
    </source>
</evidence>
<keyword evidence="2" id="KW-0677">Repeat</keyword>
<comment type="function">
    <text evidence="3">Regulates mitochondrial small subunit maturation by controlling 15S rRNA 5'-end processing. Localizes to the 5' precursor of the 15S rRNA in a position that is subsequently occupied by mS47 in the mature yeast mtSSU. Uses structure and sequence-specific RNA recognition, binding to a single-stranded region of the precursor and specifically recognizing bases -6 to -1. The exchange of Ccm1 for mS47 is coupled to the irreversible removal of precursor rRNA that is accompanied by conformational changes of the mitoribosomal proteins uS5m and mS26. These conformational changes signal completion of 5'-end rRNA processing through protection of the mature 5'-end of the 15S rRNA and stabilization of mS47. The removal of the 5' precursor together with the dissociation of Ccm1 may be catalyzed by the 5'-3' exoribonuclease Pet127. Involved in the specific removal of group I introns in mitochondrial encoded transcripts.</text>
</comment>
<proteinExistence type="inferred from homology"/>
<comment type="subunit">
    <text evidence="4">Binds to mitochondrial small subunit 15S rRNA.</text>
</comment>
<protein>
    <recommendedName>
        <fullName evidence="9">Pentacotripeptide-repeat region of PRORP domain-containing protein</fullName>
    </recommendedName>
</protein>
<evidence type="ECO:0000256" key="6">
    <source>
        <dbReference type="SAM" id="MobiDB-lite"/>
    </source>
</evidence>
<dbReference type="Proteomes" id="UP000054196">
    <property type="component" value="Unassembled WGS sequence"/>
</dbReference>
<dbReference type="OrthoDB" id="411857at2759"/>